<reference evidence="3 4" key="1">
    <citation type="submission" date="2022-07" db="EMBL/GenBank/DDBJ databases">
        <title>Genome-wide signatures of adaptation to extreme environments.</title>
        <authorList>
            <person name="Cho C.H."/>
            <person name="Yoon H.S."/>
        </authorList>
    </citation>
    <scope>NUCLEOTIDE SEQUENCE [LARGE SCALE GENOMIC DNA]</scope>
    <source>
        <strain evidence="3 4">DBV 063 E5</strain>
    </source>
</reference>
<dbReference type="GO" id="GO:0000398">
    <property type="term" value="P:mRNA splicing, via spliceosome"/>
    <property type="evidence" value="ECO:0007669"/>
    <property type="project" value="TreeGrafter"/>
</dbReference>
<dbReference type="SUPFAM" id="SSF56300">
    <property type="entry name" value="Metallo-dependent phosphatases"/>
    <property type="match status" value="1"/>
</dbReference>
<evidence type="ECO:0000313" key="3">
    <source>
        <dbReference type="EMBL" id="KAK4535271.1"/>
    </source>
</evidence>
<gene>
    <name evidence="3" type="ORF">CDCA_CDCA04G1296</name>
</gene>
<evidence type="ECO:0000313" key="4">
    <source>
        <dbReference type="Proteomes" id="UP001301350"/>
    </source>
</evidence>
<dbReference type="AlphaFoldDB" id="A0AAV9IT79"/>
<dbReference type="Proteomes" id="UP001301350">
    <property type="component" value="Unassembled WGS sequence"/>
</dbReference>
<protein>
    <submittedName>
        <fullName evidence="3">Uncharacterized protein</fullName>
    </submittedName>
</protein>
<dbReference type="InterPro" id="IPR029052">
    <property type="entry name" value="Metallo-depent_PP-like"/>
</dbReference>
<dbReference type="PANTHER" id="PTHR12849:SF0">
    <property type="entry name" value="LARIAT DEBRANCHING ENZYME"/>
    <property type="match status" value="1"/>
</dbReference>
<feature type="domain" description="Calcineurin-like phosphoesterase" evidence="1">
    <location>
        <begin position="3"/>
        <end position="110"/>
    </location>
</feature>
<dbReference type="InterPro" id="IPR007708">
    <property type="entry name" value="DBR1_C"/>
</dbReference>
<evidence type="ECO:0000259" key="1">
    <source>
        <dbReference type="Pfam" id="PF00149"/>
    </source>
</evidence>
<dbReference type="EMBL" id="JANCYW010000004">
    <property type="protein sequence ID" value="KAK4535271.1"/>
    <property type="molecule type" value="Genomic_DNA"/>
</dbReference>
<dbReference type="InterPro" id="IPR004843">
    <property type="entry name" value="Calcineurin-like_PHP"/>
</dbReference>
<evidence type="ECO:0000259" key="2">
    <source>
        <dbReference type="Pfam" id="PF05011"/>
    </source>
</evidence>
<dbReference type="Pfam" id="PF05011">
    <property type="entry name" value="DBR1"/>
    <property type="match status" value="1"/>
</dbReference>
<proteinExistence type="predicted"/>
<organism evidence="3 4">
    <name type="scientific">Cyanidium caldarium</name>
    <name type="common">Red alga</name>
    <dbReference type="NCBI Taxonomy" id="2771"/>
    <lineage>
        <taxon>Eukaryota</taxon>
        <taxon>Rhodophyta</taxon>
        <taxon>Bangiophyceae</taxon>
        <taxon>Cyanidiales</taxon>
        <taxon>Cyanidiaceae</taxon>
        <taxon>Cyanidium</taxon>
    </lineage>
</organism>
<comment type="caution">
    <text evidence="3">The sequence shown here is derived from an EMBL/GenBank/DDBJ whole genome shotgun (WGS) entry which is preliminary data.</text>
</comment>
<accession>A0AAV9IT79</accession>
<sequence>MVHVAVAGCVHGELDRLYATVAAEVQRRRLTCPLVLCCGDFQCVRDEIDLASMACPKRYRRMGDFVRYHDGESVAPYLTLFVGGNHEASHYLAEVPLGGWVAHHIYYLGRAGALRCASSGWRLAGLSGIYKEEDYRRAHDERVPFRDADQRSVYHVRERDARCLSEALRCCVPAAASTTPVCDVLLTHDWPRGVAAYGAVPTLLQRKPFLAEEVHAQRLGSPALQSILSEPRAPTLWCAAHMHCAYEAHTPWRTRFVALDKAQANRPFLTFIDVGEALPATPADCLAALVMDANWLAAVRRRYAGEAAAAAATSPIALSAMADRYAPDASPRTPHTLARNPQTDYLLQHLGMQWHHLYTVAADDSLVGYAGD</sequence>
<dbReference type="GO" id="GO:0005634">
    <property type="term" value="C:nucleus"/>
    <property type="evidence" value="ECO:0007669"/>
    <property type="project" value="TreeGrafter"/>
</dbReference>
<dbReference type="Pfam" id="PF00149">
    <property type="entry name" value="Metallophos"/>
    <property type="match status" value="1"/>
</dbReference>
<dbReference type="GO" id="GO:0008419">
    <property type="term" value="F:RNA lariat debranching enzyme activity"/>
    <property type="evidence" value="ECO:0007669"/>
    <property type="project" value="TreeGrafter"/>
</dbReference>
<feature type="domain" description="Lariat debranching enzyme C-terminal" evidence="2">
    <location>
        <begin position="253"/>
        <end position="301"/>
    </location>
</feature>
<keyword evidence="4" id="KW-1185">Reference proteome</keyword>
<name>A0AAV9IT79_CYACA</name>
<dbReference type="PANTHER" id="PTHR12849">
    <property type="entry name" value="RNA LARIAT DEBRANCHING ENZYME"/>
    <property type="match status" value="1"/>
</dbReference>